<evidence type="ECO:0008006" key="4">
    <source>
        <dbReference type="Google" id="ProtNLM"/>
    </source>
</evidence>
<evidence type="ECO:0000256" key="1">
    <source>
        <dbReference type="SAM" id="MobiDB-lite"/>
    </source>
</evidence>
<dbReference type="Proteomes" id="UP000032046">
    <property type="component" value="Unassembled WGS sequence"/>
</dbReference>
<gene>
    <name evidence="2" type="ORF">ST44_06210</name>
</gene>
<dbReference type="Pfam" id="PF14903">
    <property type="entry name" value="WG_beta_rep"/>
    <property type="match status" value="2"/>
</dbReference>
<feature type="region of interest" description="Disordered" evidence="1">
    <location>
        <begin position="585"/>
        <end position="637"/>
    </location>
</feature>
<proteinExistence type="predicted"/>
<dbReference type="EMBL" id="JXQK01000051">
    <property type="protein sequence ID" value="KIP62810.1"/>
    <property type="molecule type" value="Genomic_DNA"/>
</dbReference>
<dbReference type="PROSITE" id="PS51257">
    <property type="entry name" value="PROKAR_LIPOPROTEIN"/>
    <property type="match status" value="1"/>
</dbReference>
<organism evidence="2 3">
    <name type="scientific">Prevotella pectinovora</name>
    <dbReference type="NCBI Taxonomy" id="1602169"/>
    <lineage>
        <taxon>Bacteria</taxon>
        <taxon>Pseudomonadati</taxon>
        <taxon>Bacteroidota</taxon>
        <taxon>Bacteroidia</taxon>
        <taxon>Bacteroidales</taxon>
        <taxon>Prevotellaceae</taxon>
        <taxon>Prevotella</taxon>
    </lineage>
</organism>
<comment type="caution">
    <text evidence="2">The sequence shown here is derived from an EMBL/GenBank/DDBJ whole genome shotgun (WGS) entry which is preliminary data.</text>
</comment>
<keyword evidence="3" id="KW-1185">Reference proteome</keyword>
<dbReference type="PANTHER" id="PTHR37841">
    <property type="entry name" value="GLR2918 PROTEIN"/>
    <property type="match status" value="1"/>
</dbReference>
<feature type="compositionally biased region" description="Acidic residues" evidence="1">
    <location>
        <begin position="627"/>
        <end position="637"/>
    </location>
</feature>
<name>A0A0D0I690_9BACT</name>
<feature type="compositionally biased region" description="Acidic residues" evidence="1">
    <location>
        <begin position="591"/>
        <end position="608"/>
    </location>
</feature>
<dbReference type="AlphaFoldDB" id="A0A0D0I690"/>
<evidence type="ECO:0000313" key="3">
    <source>
        <dbReference type="Proteomes" id="UP000032046"/>
    </source>
</evidence>
<dbReference type="RefSeq" id="WP_042518975.1">
    <property type="nucleotide sequence ID" value="NZ_JXQK01000051.1"/>
</dbReference>
<evidence type="ECO:0000313" key="2">
    <source>
        <dbReference type="EMBL" id="KIP62810.1"/>
    </source>
</evidence>
<protein>
    <recommendedName>
        <fullName evidence="4">WG repeat-containing protein</fullName>
    </recommendedName>
</protein>
<dbReference type="PANTHER" id="PTHR37841:SF1">
    <property type="entry name" value="DUF3298 DOMAIN-CONTAINING PROTEIN"/>
    <property type="match status" value="1"/>
</dbReference>
<sequence>MNRLTPLLLFMVMILSSCNKETNDYVTAFPYMETDKGKWGMITNDGEVLFSQEFKNQPTVVRNGVFLVKNEANLWEIYKAEKKPEKIGSEYTGATIFSNGRAIVCEKDKYITIIDTEGKTIKTLDEIDGKRVNTVFRFQEGYAKYIAGEDYGVIDMDGNSVIPSNYCAIMDCSDGKFIAIDKKYKTEYKSFCYDKLKYTVLNTKGEILFEIDGSEYNQVGKFKEGLLPVCVKKKDSDTEIWGIINEKQEVVIKPDEKITGIEQIRNGMFTYYSEGGWGLMSLEGKTLIKPKYNYLSFDGDNRLMAYNWDEDKGGMWFVDTNGNQLNKEPYRGAWGFEELDNKHALVMRTDRSYSIIDEQYENLENLPKMVHAENMMGDDAVECNYLDIPQLLDKLNVNQNGMEGVSFKSTPETAVKALSKFLYQYGDEKHPGTSAFWFKDKSKISYDRMTDNVYLSVEINFYGNISYSVSEGQGGYNVEWCDEDNGRKVGYMWNDVKVKSFRLKFSNDVTMKGKLDRMLQELKKRMRKAGRVVKENSGAMVVALDNNRTALIYMQPKEIVMEWGDIGSPESLSIHEYDGVRENLSLTPDEERADGENQDIDMPTDEETATGYDNGEAGDNSYGNTDDIQEPEPDAYD</sequence>
<reference evidence="2 3" key="1">
    <citation type="submission" date="2015-01" db="EMBL/GenBank/DDBJ databases">
        <title>Comparative genomics of non-oral Prevotella species.</title>
        <authorList>
            <person name="Accetto T."/>
            <person name="Nograsek B."/>
            <person name="Avgustin G."/>
        </authorList>
    </citation>
    <scope>NUCLEOTIDE SEQUENCE [LARGE SCALE GENOMIC DNA]</scope>
    <source>
        <strain evidence="2 3">P5-119</strain>
    </source>
</reference>
<dbReference type="STRING" id="1602171.ST44_06210"/>
<dbReference type="InterPro" id="IPR032774">
    <property type="entry name" value="WG_beta_rep"/>
</dbReference>
<accession>A0A0D0I690</accession>